<reference evidence="2" key="2">
    <citation type="submission" date="2017-06" db="EMBL/GenBank/DDBJ databases">
        <title>WGS assembly of Brachypodium distachyon.</title>
        <authorList>
            <consortium name="The International Brachypodium Initiative"/>
            <person name="Lucas S."/>
            <person name="Harmon-Smith M."/>
            <person name="Lail K."/>
            <person name="Tice H."/>
            <person name="Grimwood J."/>
            <person name="Bruce D."/>
            <person name="Barry K."/>
            <person name="Shu S."/>
            <person name="Lindquist E."/>
            <person name="Wang M."/>
            <person name="Pitluck S."/>
            <person name="Vogel J.P."/>
            <person name="Garvin D.F."/>
            <person name="Mockler T.C."/>
            <person name="Schmutz J."/>
            <person name="Rokhsar D."/>
            <person name="Bevan M.W."/>
        </authorList>
    </citation>
    <scope>NUCLEOTIDE SEQUENCE</scope>
    <source>
        <strain evidence="2">Bd21</strain>
    </source>
</reference>
<evidence type="ECO:0000313" key="2">
    <source>
        <dbReference type="EMBL" id="PNT67916.1"/>
    </source>
</evidence>
<reference evidence="2 3" key="1">
    <citation type="journal article" date="2010" name="Nature">
        <title>Genome sequencing and analysis of the model grass Brachypodium distachyon.</title>
        <authorList>
            <consortium name="International Brachypodium Initiative"/>
        </authorList>
    </citation>
    <scope>NUCLEOTIDE SEQUENCE [LARGE SCALE GENOMIC DNA]</scope>
    <source>
        <strain evidence="2 3">Bd21</strain>
    </source>
</reference>
<reference evidence="3" key="3">
    <citation type="submission" date="2018-08" db="UniProtKB">
        <authorList>
            <consortium name="EnsemblPlants"/>
        </authorList>
    </citation>
    <scope>IDENTIFICATION</scope>
    <source>
        <strain evidence="3">cv. Bd21</strain>
    </source>
</reference>
<dbReference type="AlphaFoldDB" id="A0A2K2D0W3"/>
<dbReference type="EMBL" id="CM000882">
    <property type="protein sequence ID" value="PNT67916.1"/>
    <property type="molecule type" value="Genomic_DNA"/>
</dbReference>
<dbReference type="Gramene" id="PNT67915">
    <property type="protein sequence ID" value="PNT67915"/>
    <property type="gene ID" value="BRADI_3g33661v3"/>
</dbReference>
<feature type="region of interest" description="Disordered" evidence="1">
    <location>
        <begin position="1"/>
        <end position="27"/>
    </location>
</feature>
<name>A0A2K2D0W3_BRADI</name>
<dbReference type="EnsemblPlants" id="PNT67916">
    <property type="protein sequence ID" value="PNT67916"/>
    <property type="gene ID" value="BRADI_3g33661v3"/>
</dbReference>
<dbReference type="Proteomes" id="UP000008810">
    <property type="component" value="Chromosome 3"/>
</dbReference>
<evidence type="ECO:0000313" key="4">
    <source>
        <dbReference type="Proteomes" id="UP000008810"/>
    </source>
</evidence>
<proteinExistence type="predicted"/>
<feature type="compositionally biased region" description="Polar residues" evidence="1">
    <location>
        <begin position="11"/>
        <end position="20"/>
    </location>
</feature>
<protein>
    <submittedName>
        <fullName evidence="2 3">Uncharacterized protein</fullName>
    </submittedName>
</protein>
<keyword evidence="4" id="KW-1185">Reference proteome</keyword>
<dbReference type="InParanoid" id="A0A2K2D0W3"/>
<sequence>MPQPHGFLSQGARTSAQSAVSPCPTLEPWPNQRLSGRVPPTCGWRRWILEVRKGHARRFLDGVLHHVDVAGGSWKRGEAERGASLTASSTTWVEPVIPEALPRRLLLPRGQQRWISEARRGPVRQFLESKMHPRSLFFREGVK</sequence>
<accession>A0A2K2D0W3</accession>
<evidence type="ECO:0000313" key="3">
    <source>
        <dbReference type="EnsemblPlants" id="PNT67915"/>
    </source>
</evidence>
<organism evidence="2">
    <name type="scientific">Brachypodium distachyon</name>
    <name type="common">Purple false brome</name>
    <name type="synonym">Trachynia distachya</name>
    <dbReference type="NCBI Taxonomy" id="15368"/>
    <lineage>
        <taxon>Eukaryota</taxon>
        <taxon>Viridiplantae</taxon>
        <taxon>Streptophyta</taxon>
        <taxon>Embryophyta</taxon>
        <taxon>Tracheophyta</taxon>
        <taxon>Spermatophyta</taxon>
        <taxon>Magnoliopsida</taxon>
        <taxon>Liliopsida</taxon>
        <taxon>Poales</taxon>
        <taxon>Poaceae</taxon>
        <taxon>BOP clade</taxon>
        <taxon>Pooideae</taxon>
        <taxon>Stipodae</taxon>
        <taxon>Brachypodieae</taxon>
        <taxon>Brachypodium</taxon>
    </lineage>
</organism>
<dbReference type="EMBL" id="CM000882">
    <property type="protein sequence ID" value="PNT67915.1"/>
    <property type="molecule type" value="Genomic_DNA"/>
</dbReference>
<dbReference type="Gramene" id="PNT67916">
    <property type="protein sequence ID" value="PNT67916"/>
    <property type="gene ID" value="BRADI_3g33661v3"/>
</dbReference>
<gene>
    <name evidence="2" type="ORF">BRADI_3g33661v3</name>
</gene>
<evidence type="ECO:0000256" key="1">
    <source>
        <dbReference type="SAM" id="MobiDB-lite"/>
    </source>
</evidence>
<dbReference type="EnsemblPlants" id="PNT67915">
    <property type="protein sequence ID" value="PNT67915"/>
    <property type="gene ID" value="BRADI_3g33661v3"/>
</dbReference>